<evidence type="ECO:0000313" key="4">
    <source>
        <dbReference type="EMBL" id="CDW57513.1"/>
    </source>
</evidence>
<name>A0A077ZD74_TRITR</name>
<proteinExistence type="predicted"/>
<dbReference type="OrthoDB" id="5915686at2759"/>
<dbReference type="InterPro" id="IPR009003">
    <property type="entry name" value="Peptidase_S1_PA"/>
</dbReference>
<evidence type="ECO:0000259" key="3">
    <source>
        <dbReference type="Pfam" id="PF03184"/>
    </source>
</evidence>
<dbReference type="InterPro" id="IPR001254">
    <property type="entry name" value="Trypsin_dom"/>
</dbReference>
<feature type="domain" description="DDE-1" evidence="3">
    <location>
        <begin position="1"/>
        <end position="71"/>
    </location>
</feature>
<sequence>MIPAEMTAYLQTLDIGINKPFKNNLRSEVNSYIENKMERNQRSNFTRRWLEDVVNWMKNSWDKITDSYVANALRAGYLDKKCSFKESFIATHERLGSMVLQEMESQKVQAGIQNSEIYEDVPENADVKHSYFYIFPALFMPIRASCGDVNLMKDKNKNSAHRNAVSSFPWDVLIATKKMGSVRCIGSLIHQYPLSHYSNISDLVVTAGKCFRRQREGQWLDVSGRIAYVAPGKHSFRTRTGIQRELESGYTYPISNARDYIRDGTALLKLKQPVPLGKHAQAICLPEQHNSLPRQHAKCFYSRFYKTVDRIYKEKVALAEPVRCYEMEEKEFKGFPGICTQEKKKRMAVVKSIFFV</sequence>
<evidence type="ECO:0000256" key="1">
    <source>
        <dbReference type="ARBA" id="ARBA00023157"/>
    </source>
</evidence>
<dbReference type="SUPFAM" id="SSF50494">
    <property type="entry name" value="Trypsin-like serine proteases"/>
    <property type="match status" value="1"/>
</dbReference>
<dbReference type="GO" id="GO:0003676">
    <property type="term" value="F:nucleic acid binding"/>
    <property type="evidence" value="ECO:0007669"/>
    <property type="project" value="InterPro"/>
</dbReference>
<reference evidence="4" key="1">
    <citation type="submission" date="2014-01" db="EMBL/GenBank/DDBJ databases">
        <authorList>
            <person name="Aslett M."/>
        </authorList>
    </citation>
    <scope>NUCLEOTIDE SEQUENCE</scope>
</reference>
<gene>
    <name evidence="4" type="ORF">TTRE_0000580501</name>
</gene>
<dbReference type="GO" id="GO:0006508">
    <property type="term" value="P:proteolysis"/>
    <property type="evidence" value="ECO:0007669"/>
    <property type="project" value="InterPro"/>
</dbReference>
<accession>A0A077ZD74</accession>
<dbReference type="Pfam" id="PF00089">
    <property type="entry name" value="Trypsin"/>
    <property type="match status" value="1"/>
</dbReference>
<dbReference type="PANTHER" id="PTHR24250:SF27">
    <property type="entry name" value="ELASTASE 2 LIKE"/>
    <property type="match status" value="1"/>
</dbReference>
<dbReference type="PANTHER" id="PTHR24250">
    <property type="entry name" value="CHYMOTRYPSIN-RELATED"/>
    <property type="match status" value="1"/>
</dbReference>
<dbReference type="Gene3D" id="2.40.10.10">
    <property type="entry name" value="Trypsin-like serine proteases"/>
    <property type="match status" value="1"/>
</dbReference>
<dbReference type="AlphaFoldDB" id="A0A077ZD74"/>
<organism evidence="4 5">
    <name type="scientific">Trichuris trichiura</name>
    <name type="common">Whipworm</name>
    <name type="synonym">Trichocephalus trichiurus</name>
    <dbReference type="NCBI Taxonomy" id="36087"/>
    <lineage>
        <taxon>Eukaryota</taxon>
        <taxon>Metazoa</taxon>
        <taxon>Ecdysozoa</taxon>
        <taxon>Nematoda</taxon>
        <taxon>Enoplea</taxon>
        <taxon>Dorylaimia</taxon>
        <taxon>Trichinellida</taxon>
        <taxon>Trichuridae</taxon>
        <taxon>Trichuris</taxon>
    </lineage>
</organism>
<reference evidence="4" key="2">
    <citation type="submission" date="2014-03" db="EMBL/GenBank/DDBJ databases">
        <title>The whipworm genome and dual-species transcriptomics of an intimate host-pathogen interaction.</title>
        <authorList>
            <person name="Foth B.J."/>
            <person name="Tsai I.J."/>
            <person name="Reid A.J."/>
            <person name="Bancroft A.J."/>
            <person name="Nichol S."/>
            <person name="Tracey A."/>
            <person name="Holroyd N."/>
            <person name="Cotton J.A."/>
            <person name="Stanley E.J."/>
            <person name="Zarowiecki M."/>
            <person name="Liu J.Z."/>
            <person name="Huckvale T."/>
            <person name="Cooper P.J."/>
            <person name="Grencis R.K."/>
            <person name="Berriman M."/>
        </authorList>
    </citation>
    <scope>NUCLEOTIDE SEQUENCE [LARGE SCALE GENOMIC DNA]</scope>
</reference>
<dbReference type="InterPro" id="IPR043504">
    <property type="entry name" value="Peptidase_S1_PA_chymotrypsin"/>
</dbReference>
<dbReference type="Proteomes" id="UP000030665">
    <property type="component" value="Unassembled WGS sequence"/>
</dbReference>
<feature type="domain" description="Peptidase S1" evidence="2">
    <location>
        <begin position="164"/>
        <end position="300"/>
    </location>
</feature>
<dbReference type="EMBL" id="HG806173">
    <property type="protein sequence ID" value="CDW57513.1"/>
    <property type="molecule type" value="Genomic_DNA"/>
</dbReference>
<protein>
    <submittedName>
        <fullName evidence="4">Trypsin and DDE 1 domain containing protein</fullName>
    </submittedName>
</protein>
<dbReference type="InterPro" id="IPR004875">
    <property type="entry name" value="DDE_SF_endonuclease_dom"/>
</dbReference>
<keyword evidence="5" id="KW-1185">Reference proteome</keyword>
<evidence type="ECO:0000313" key="5">
    <source>
        <dbReference type="Proteomes" id="UP000030665"/>
    </source>
</evidence>
<dbReference type="GO" id="GO:0004252">
    <property type="term" value="F:serine-type endopeptidase activity"/>
    <property type="evidence" value="ECO:0007669"/>
    <property type="project" value="InterPro"/>
</dbReference>
<keyword evidence="1" id="KW-1015">Disulfide bond</keyword>
<evidence type="ECO:0000259" key="2">
    <source>
        <dbReference type="Pfam" id="PF00089"/>
    </source>
</evidence>
<dbReference type="Pfam" id="PF03184">
    <property type="entry name" value="DDE_1"/>
    <property type="match status" value="1"/>
</dbReference>